<sequence>MLASHLRFIERLQPAAVVNIGGLYADRLIGERKGRDEEALLDAVAREYLSPLRAVYSGQVAMPTPNRSAPIPRQTRLSRGLDSSTALAEMLAGFEVTMLPSYVELVPGWVIACAVPGVRRRSTVGVTALAEARKLGVNVVCGCSGFLGIASETRGPSERRQTLHAVEVGHLRVPSHRAELRKPAFGRGPGFVVLEIEDGVVKPVLIPMKPNGAFTYGGELFGLPASVPVGLQQ</sequence>
<comment type="caution">
    <text evidence="1">The sequence shown here is derived from an EMBL/GenBank/DDBJ whole genome shotgun (WGS) entry which is preliminary data.</text>
</comment>
<protein>
    <submittedName>
        <fullName evidence="1">Uncharacterized protein</fullName>
    </submittedName>
</protein>
<dbReference type="RefSeq" id="WP_270122729.1">
    <property type="nucleotide sequence ID" value="NZ_BAAAOM010000005.1"/>
</dbReference>
<evidence type="ECO:0000313" key="2">
    <source>
        <dbReference type="EMBL" id="MDR7338264.1"/>
    </source>
</evidence>
<dbReference type="EMBL" id="JAVDYD010000001">
    <property type="protein sequence ID" value="MDR7338264.1"/>
    <property type="molecule type" value="Genomic_DNA"/>
</dbReference>
<reference evidence="2 4" key="2">
    <citation type="submission" date="2023-07" db="EMBL/GenBank/DDBJ databases">
        <title>Sequencing the genomes of 1000 actinobacteria strains.</title>
        <authorList>
            <person name="Klenk H.-P."/>
        </authorList>
    </citation>
    <scope>NUCLEOTIDE SEQUENCE [LARGE SCALE GENOMIC DNA]</scope>
    <source>
        <strain evidence="2 4">DSM 44724</strain>
    </source>
</reference>
<dbReference type="EMBL" id="JAPZVQ010000008">
    <property type="protein sequence ID" value="MDA1386263.1"/>
    <property type="molecule type" value="Genomic_DNA"/>
</dbReference>
<name>A0A9X3T9A6_9ACTN</name>
<evidence type="ECO:0000313" key="4">
    <source>
        <dbReference type="Proteomes" id="UP001183604"/>
    </source>
</evidence>
<proteinExistence type="predicted"/>
<reference evidence="1" key="1">
    <citation type="submission" date="2022-12" db="EMBL/GenBank/DDBJ databases">
        <title>Gycomyces niveus sp.nov., a novel actinomycete isolated from soil in Shouguang.</title>
        <authorList>
            <person name="Yang X."/>
        </authorList>
    </citation>
    <scope>NUCLEOTIDE SEQUENCE</scope>
    <source>
        <strain evidence="1">DSM 44724</strain>
    </source>
</reference>
<accession>A0A9X3T9A6</accession>
<keyword evidence="4" id="KW-1185">Reference proteome</keyword>
<evidence type="ECO:0000313" key="1">
    <source>
        <dbReference type="EMBL" id="MDA1386263.1"/>
    </source>
</evidence>
<dbReference type="AlphaFoldDB" id="A0A9X3T9A6"/>
<dbReference type="Proteomes" id="UP001183604">
    <property type="component" value="Unassembled WGS sequence"/>
</dbReference>
<evidence type="ECO:0000313" key="3">
    <source>
        <dbReference type="Proteomes" id="UP001145799"/>
    </source>
</evidence>
<organism evidence="1 3">
    <name type="scientific">Glycomyces lechevalierae</name>
    <dbReference type="NCBI Taxonomy" id="256034"/>
    <lineage>
        <taxon>Bacteria</taxon>
        <taxon>Bacillati</taxon>
        <taxon>Actinomycetota</taxon>
        <taxon>Actinomycetes</taxon>
        <taxon>Glycomycetales</taxon>
        <taxon>Glycomycetaceae</taxon>
        <taxon>Glycomyces</taxon>
    </lineage>
</organism>
<gene>
    <name evidence="2" type="ORF">J2S69_001983</name>
    <name evidence="1" type="ORF">O2L01_14805</name>
</gene>
<dbReference type="Proteomes" id="UP001145799">
    <property type="component" value="Unassembled WGS sequence"/>
</dbReference>